<evidence type="ECO:0000313" key="1">
    <source>
        <dbReference type="EMBL" id="KAK9976490.1"/>
    </source>
</evidence>
<organism evidence="1 2">
    <name type="scientific">Culter alburnus</name>
    <name type="common">Topmouth culter</name>
    <dbReference type="NCBI Taxonomy" id="194366"/>
    <lineage>
        <taxon>Eukaryota</taxon>
        <taxon>Metazoa</taxon>
        <taxon>Chordata</taxon>
        <taxon>Craniata</taxon>
        <taxon>Vertebrata</taxon>
        <taxon>Euteleostomi</taxon>
        <taxon>Actinopterygii</taxon>
        <taxon>Neopterygii</taxon>
        <taxon>Teleostei</taxon>
        <taxon>Ostariophysi</taxon>
        <taxon>Cypriniformes</taxon>
        <taxon>Xenocyprididae</taxon>
        <taxon>Xenocypridinae</taxon>
        <taxon>Culter</taxon>
    </lineage>
</organism>
<comment type="caution">
    <text evidence="1">The sequence shown here is derived from an EMBL/GenBank/DDBJ whole genome shotgun (WGS) entry which is preliminary data.</text>
</comment>
<dbReference type="AlphaFoldDB" id="A0AAW2ARW0"/>
<keyword evidence="2" id="KW-1185">Reference proteome</keyword>
<proteinExistence type="predicted"/>
<gene>
    <name evidence="1" type="ORF">ABG768_021695</name>
</gene>
<protein>
    <submittedName>
        <fullName evidence="1">Uncharacterized protein</fullName>
    </submittedName>
</protein>
<evidence type="ECO:0000313" key="2">
    <source>
        <dbReference type="Proteomes" id="UP001479290"/>
    </source>
</evidence>
<accession>A0AAW2ARW0</accession>
<dbReference type="EMBL" id="JAWDJR010000004">
    <property type="protein sequence ID" value="KAK9976490.1"/>
    <property type="molecule type" value="Genomic_DNA"/>
</dbReference>
<sequence length="111" mass="12823">MQKRTPEAQIKSTRPNNFFGINQTFFEVIEEDGLERQTLLCRVYDETAPLYTEPCDSRIVGSYVGKAKETTIRTVLKSELKSQVIMTEHADKNKIIFLYILHTDHGHFSTL</sequence>
<reference evidence="1 2" key="1">
    <citation type="submission" date="2024-05" db="EMBL/GenBank/DDBJ databases">
        <title>A high-quality chromosomal-level genome assembly of Topmouth culter (Culter alburnus).</title>
        <authorList>
            <person name="Zhao H."/>
        </authorList>
    </citation>
    <scope>NUCLEOTIDE SEQUENCE [LARGE SCALE GENOMIC DNA]</scope>
    <source>
        <strain evidence="1">CATC2023</strain>
        <tissue evidence="1">Muscle</tissue>
    </source>
</reference>
<dbReference type="Proteomes" id="UP001479290">
    <property type="component" value="Unassembled WGS sequence"/>
</dbReference>
<name>A0AAW2ARW0_CULAL</name>